<dbReference type="InterPro" id="IPR032675">
    <property type="entry name" value="LRR_dom_sf"/>
</dbReference>
<organism evidence="1 2">
    <name type="scientific">Trifolium pratense</name>
    <name type="common">Red clover</name>
    <dbReference type="NCBI Taxonomy" id="57577"/>
    <lineage>
        <taxon>Eukaryota</taxon>
        <taxon>Viridiplantae</taxon>
        <taxon>Streptophyta</taxon>
        <taxon>Embryophyta</taxon>
        <taxon>Tracheophyta</taxon>
        <taxon>Spermatophyta</taxon>
        <taxon>Magnoliopsida</taxon>
        <taxon>eudicotyledons</taxon>
        <taxon>Gunneridae</taxon>
        <taxon>Pentapetalae</taxon>
        <taxon>rosids</taxon>
        <taxon>fabids</taxon>
        <taxon>Fabales</taxon>
        <taxon>Fabaceae</taxon>
        <taxon>Papilionoideae</taxon>
        <taxon>50 kb inversion clade</taxon>
        <taxon>NPAAA clade</taxon>
        <taxon>Hologalegina</taxon>
        <taxon>IRL clade</taxon>
        <taxon>Trifolieae</taxon>
        <taxon>Trifolium</taxon>
    </lineage>
</organism>
<sequence>VNCRNDFIPTFHNLTQLGLASLDYNWQFLLQVLNHCPNLQKLDIDEVKEGKGYRKRDKVEIS</sequence>
<dbReference type="AlphaFoldDB" id="A0A2K3KH57"/>
<dbReference type="Gene3D" id="3.80.10.10">
    <property type="entry name" value="Ribonuclease Inhibitor"/>
    <property type="match status" value="1"/>
</dbReference>
<reference evidence="1 2" key="1">
    <citation type="journal article" date="2014" name="Am. J. Bot.">
        <title>Genome assembly and annotation for red clover (Trifolium pratense; Fabaceae).</title>
        <authorList>
            <person name="Istvanek J."/>
            <person name="Jaros M."/>
            <person name="Krenek A."/>
            <person name="Repkova J."/>
        </authorList>
    </citation>
    <scope>NUCLEOTIDE SEQUENCE [LARGE SCALE GENOMIC DNA]</scope>
    <source>
        <strain evidence="2">cv. Tatra</strain>
        <tissue evidence="1">Young leaves</tissue>
    </source>
</reference>
<dbReference type="Proteomes" id="UP000236291">
    <property type="component" value="Unassembled WGS sequence"/>
</dbReference>
<evidence type="ECO:0000313" key="2">
    <source>
        <dbReference type="Proteomes" id="UP000236291"/>
    </source>
</evidence>
<name>A0A2K3KH57_TRIPR</name>
<gene>
    <name evidence="1" type="ORF">L195_g054636</name>
</gene>
<proteinExistence type="predicted"/>
<evidence type="ECO:0000313" key="1">
    <source>
        <dbReference type="EMBL" id="PNX65631.1"/>
    </source>
</evidence>
<dbReference type="EMBL" id="ASHM01096260">
    <property type="protein sequence ID" value="PNX65631.1"/>
    <property type="molecule type" value="Genomic_DNA"/>
</dbReference>
<accession>A0A2K3KH57</accession>
<comment type="caution">
    <text evidence="1">The sequence shown here is derived from an EMBL/GenBank/DDBJ whole genome shotgun (WGS) entry which is preliminary data.</text>
</comment>
<protein>
    <submittedName>
        <fullName evidence="1">FBD-associated F-box protein</fullName>
    </submittedName>
</protein>
<reference evidence="1 2" key="2">
    <citation type="journal article" date="2017" name="Front. Plant Sci.">
        <title>Gene Classification and Mining of Molecular Markers Useful in Red Clover (Trifolium pratense) Breeding.</title>
        <authorList>
            <person name="Istvanek J."/>
            <person name="Dluhosova J."/>
            <person name="Dluhos P."/>
            <person name="Patkova L."/>
            <person name="Nedelnik J."/>
            <person name="Repkova J."/>
        </authorList>
    </citation>
    <scope>NUCLEOTIDE SEQUENCE [LARGE SCALE GENOMIC DNA]</scope>
    <source>
        <strain evidence="2">cv. Tatra</strain>
        <tissue evidence="1">Young leaves</tissue>
    </source>
</reference>
<feature type="non-terminal residue" evidence="1">
    <location>
        <position position="1"/>
    </location>
</feature>